<keyword evidence="3" id="KW-0723">Serine/threonine-protein kinase</keyword>
<dbReference type="GO" id="GO:0005829">
    <property type="term" value="C:cytosol"/>
    <property type="evidence" value="ECO:0007669"/>
    <property type="project" value="TreeGrafter"/>
</dbReference>
<dbReference type="EMBL" id="MU003695">
    <property type="protein sequence ID" value="KAF2814171.1"/>
    <property type="molecule type" value="Genomic_DNA"/>
</dbReference>
<evidence type="ECO:0000256" key="3">
    <source>
        <dbReference type="ARBA" id="ARBA00022527"/>
    </source>
</evidence>
<reference evidence="16" key="3">
    <citation type="submission" date="2025-04" db="UniProtKB">
        <authorList>
            <consortium name="RefSeq"/>
        </authorList>
    </citation>
    <scope>IDENTIFICATION</scope>
    <source>
        <strain evidence="16">CBS 304.34</strain>
    </source>
</reference>
<dbReference type="GO" id="GO:0004674">
    <property type="term" value="F:protein serine/threonine kinase activity"/>
    <property type="evidence" value="ECO:0007669"/>
    <property type="project" value="UniProtKB-KW"/>
</dbReference>
<evidence type="ECO:0000256" key="12">
    <source>
        <dbReference type="SAM" id="MobiDB-lite"/>
    </source>
</evidence>
<reference evidence="14 16" key="1">
    <citation type="journal article" date="2020" name="Stud. Mycol.">
        <title>101 Dothideomycetes genomes: a test case for predicting lifestyles and emergence of pathogens.</title>
        <authorList>
            <person name="Haridas S."/>
            <person name="Albert R."/>
            <person name="Binder M."/>
            <person name="Bloem J."/>
            <person name="Labutti K."/>
            <person name="Salamov A."/>
            <person name="Andreopoulos B."/>
            <person name="Baker S."/>
            <person name="Barry K."/>
            <person name="Bills G."/>
            <person name="Bluhm B."/>
            <person name="Cannon C."/>
            <person name="Castanera R."/>
            <person name="Culley D."/>
            <person name="Daum C."/>
            <person name="Ezra D."/>
            <person name="Gonzalez J."/>
            <person name="Henrissat B."/>
            <person name="Kuo A."/>
            <person name="Liang C."/>
            <person name="Lipzen A."/>
            <person name="Lutzoni F."/>
            <person name="Magnuson J."/>
            <person name="Mondo S."/>
            <person name="Nolan M."/>
            <person name="Ohm R."/>
            <person name="Pangilinan J."/>
            <person name="Park H.-J."/>
            <person name="Ramirez L."/>
            <person name="Alfaro M."/>
            <person name="Sun H."/>
            <person name="Tritt A."/>
            <person name="Yoshinaga Y."/>
            <person name="Zwiers L.-H."/>
            <person name="Turgeon B."/>
            <person name="Goodwin S."/>
            <person name="Spatafora J."/>
            <person name="Crous P."/>
            <person name="Grigoriev I."/>
        </authorList>
    </citation>
    <scope>NUCLEOTIDE SEQUENCE</scope>
    <source>
        <strain evidence="14 16">CBS 304.34</strain>
    </source>
</reference>
<dbReference type="GO" id="GO:0000045">
    <property type="term" value="P:autophagosome assembly"/>
    <property type="evidence" value="ECO:0007669"/>
    <property type="project" value="TreeGrafter"/>
</dbReference>
<reference evidence="16" key="2">
    <citation type="submission" date="2020-04" db="EMBL/GenBank/DDBJ databases">
        <authorList>
            <consortium name="NCBI Genome Project"/>
        </authorList>
    </citation>
    <scope>NUCLEOTIDE SEQUENCE</scope>
    <source>
        <strain evidence="16">CBS 304.34</strain>
    </source>
</reference>
<feature type="domain" description="Protein kinase" evidence="13">
    <location>
        <begin position="22"/>
        <end position="300"/>
    </location>
</feature>
<name>A0A6A6YZB5_9PEZI</name>
<evidence type="ECO:0000313" key="15">
    <source>
        <dbReference type="Proteomes" id="UP000504636"/>
    </source>
</evidence>
<keyword evidence="8" id="KW-0072">Autophagy</keyword>
<dbReference type="GO" id="GO:0005524">
    <property type="term" value="F:ATP binding"/>
    <property type="evidence" value="ECO:0007669"/>
    <property type="project" value="UniProtKB-KW"/>
</dbReference>
<dbReference type="Gene3D" id="3.30.200.20">
    <property type="entry name" value="Phosphorylase Kinase, domain 1"/>
    <property type="match status" value="1"/>
</dbReference>
<dbReference type="GO" id="GO:0042594">
    <property type="term" value="P:response to starvation"/>
    <property type="evidence" value="ECO:0007669"/>
    <property type="project" value="TreeGrafter"/>
</dbReference>
<evidence type="ECO:0000256" key="2">
    <source>
        <dbReference type="ARBA" id="ARBA00012513"/>
    </source>
</evidence>
<keyword evidence="5" id="KW-0547">Nucleotide-binding</keyword>
<comment type="subcellular location">
    <subcellularLocation>
        <location evidence="1">Preautophagosomal structure membrane</location>
        <topology evidence="1">Peripheral membrane protein</topology>
    </subcellularLocation>
</comment>
<dbReference type="CDD" id="cd00180">
    <property type="entry name" value="PKc"/>
    <property type="match status" value="1"/>
</dbReference>
<dbReference type="InterPro" id="IPR011009">
    <property type="entry name" value="Kinase-like_dom_sf"/>
</dbReference>
<dbReference type="SUPFAM" id="SSF56112">
    <property type="entry name" value="Protein kinase-like (PK-like)"/>
    <property type="match status" value="1"/>
</dbReference>
<proteinExistence type="predicted"/>
<keyword evidence="6 14" id="KW-0418">Kinase</keyword>
<dbReference type="EC" id="2.7.11.1" evidence="2"/>
<dbReference type="GO" id="GO:0034045">
    <property type="term" value="C:phagophore assembly site membrane"/>
    <property type="evidence" value="ECO:0007669"/>
    <property type="project" value="UniProtKB-SubCell"/>
</dbReference>
<dbReference type="RefSeq" id="XP_033581135.1">
    <property type="nucleotide sequence ID" value="XM_033719258.1"/>
</dbReference>
<evidence type="ECO:0000313" key="16">
    <source>
        <dbReference type="RefSeq" id="XP_033581135.1"/>
    </source>
</evidence>
<dbReference type="Gene3D" id="1.10.510.10">
    <property type="entry name" value="Transferase(Phosphotransferase) domain 1"/>
    <property type="match status" value="1"/>
</dbReference>
<evidence type="ECO:0000259" key="13">
    <source>
        <dbReference type="PROSITE" id="PS50011"/>
    </source>
</evidence>
<accession>A0A6A6YZB5</accession>
<gene>
    <name evidence="14 16" type="ORF">BDZ99DRAFT_459872</name>
</gene>
<feature type="region of interest" description="Disordered" evidence="12">
    <location>
        <begin position="331"/>
        <end position="363"/>
    </location>
</feature>
<evidence type="ECO:0000256" key="9">
    <source>
        <dbReference type="ARBA" id="ARBA00030237"/>
    </source>
</evidence>
<dbReference type="Proteomes" id="UP000504636">
    <property type="component" value="Unplaced"/>
</dbReference>
<sequence length="539" mass="61286">MDLEKGENGQHLHFGKGEFIPFEPKEVLGSGRFGEVDRVISLITYKEYARKSISRRLAFDSARRREAVEAFIKEIHILKTLRHQHTVQLIGTYTDSTSFCFIMSPVADMNLSAYLSDTVLSSLAKKATLRTFFGCLSCAVRYLHDNRIRHKDIKPQNILVKGKKLLLADFGISQDYNGTQSTTSGPAPFSPRYCAPEVSLQQSRNYSSDVWSLGCVFLEITAALKSWTVDRLHTYFELEGTQERFIRQNDLGLQTLLVILSNEGSAIDNSPLNWTKEMLKIDRHDRPTAATIAEATMEQTDSGSRFCGMCCLIQEDDDLDSLIGFVDDKHGETPMQPAPFPPADDDVDTDDSAETWDYGETDSNYTGDSYEVIESESQQSVGMKRCRHRVCYTCLCYLFEHAVFSPEFMPPSCCLKSAFTFDMVDCLFSRDFKLRWQIACKITYIKDKEGFMHGEPYIHKSMLQLLCWCRLSDAQWYIFISSMEEGHVFKICSTCKGLRCSLCAWSWPSPVISEWEEDSNLSSELSPMSPSPRGALEDW</sequence>
<organism evidence="14">
    <name type="scientific">Mytilinidion resinicola</name>
    <dbReference type="NCBI Taxonomy" id="574789"/>
    <lineage>
        <taxon>Eukaryota</taxon>
        <taxon>Fungi</taxon>
        <taxon>Dikarya</taxon>
        <taxon>Ascomycota</taxon>
        <taxon>Pezizomycotina</taxon>
        <taxon>Dothideomycetes</taxon>
        <taxon>Pleosporomycetidae</taxon>
        <taxon>Mytilinidiales</taxon>
        <taxon>Mytilinidiaceae</taxon>
        <taxon>Mytilinidion</taxon>
    </lineage>
</organism>
<dbReference type="GO" id="GO:0034727">
    <property type="term" value="P:piecemeal microautophagy of the nucleus"/>
    <property type="evidence" value="ECO:0007669"/>
    <property type="project" value="TreeGrafter"/>
</dbReference>
<feature type="compositionally biased region" description="Acidic residues" evidence="12">
    <location>
        <begin position="343"/>
        <end position="360"/>
    </location>
</feature>
<dbReference type="GO" id="GO:0005776">
    <property type="term" value="C:autophagosome"/>
    <property type="evidence" value="ECO:0007669"/>
    <property type="project" value="TreeGrafter"/>
</dbReference>
<evidence type="ECO:0000256" key="7">
    <source>
        <dbReference type="ARBA" id="ARBA00022840"/>
    </source>
</evidence>
<dbReference type="GO" id="GO:0010506">
    <property type="term" value="P:regulation of autophagy"/>
    <property type="evidence" value="ECO:0007669"/>
    <property type="project" value="InterPro"/>
</dbReference>
<dbReference type="PROSITE" id="PS50011">
    <property type="entry name" value="PROTEIN_KINASE_DOM"/>
    <property type="match status" value="1"/>
</dbReference>
<evidence type="ECO:0000256" key="11">
    <source>
        <dbReference type="ARBA" id="ARBA00048679"/>
    </source>
</evidence>
<keyword evidence="4" id="KW-0808">Transferase</keyword>
<evidence type="ECO:0000256" key="1">
    <source>
        <dbReference type="ARBA" id="ARBA00004623"/>
    </source>
</evidence>
<evidence type="ECO:0000313" key="14">
    <source>
        <dbReference type="EMBL" id="KAF2814171.1"/>
    </source>
</evidence>
<dbReference type="InterPro" id="IPR000719">
    <property type="entry name" value="Prot_kinase_dom"/>
</dbReference>
<comment type="catalytic activity">
    <reaction evidence="11">
        <text>L-seryl-[protein] + ATP = O-phospho-L-seryl-[protein] + ADP + H(+)</text>
        <dbReference type="Rhea" id="RHEA:17989"/>
        <dbReference type="Rhea" id="RHEA-COMP:9863"/>
        <dbReference type="Rhea" id="RHEA-COMP:11604"/>
        <dbReference type="ChEBI" id="CHEBI:15378"/>
        <dbReference type="ChEBI" id="CHEBI:29999"/>
        <dbReference type="ChEBI" id="CHEBI:30616"/>
        <dbReference type="ChEBI" id="CHEBI:83421"/>
        <dbReference type="ChEBI" id="CHEBI:456216"/>
        <dbReference type="EC" id="2.7.11.1"/>
    </reaction>
</comment>
<comment type="catalytic activity">
    <reaction evidence="10">
        <text>L-threonyl-[protein] + ATP = O-phospho-L-threonyl-[protein] + ADP + H(+)</text>
        <dbReference type="Rhea" id="RHEA:46608"/>
        <dbReference type="Rhea" id="RHEA-COMP:11060"/>
        <dbReference type="Rhea" id="RHEA-COMP:11605"/>
        <dbReference type="ChEBI" id="CHEBI:15378"/>
        <dbReference type="ChEBI" id="CHEBI:30013"/>
        <dbReference type="ChEBI" id="CHEBI:30616"/>
        <dbReference type="ChEBI" id="CHEBI:61977"/>
        <dbReference type="ChEBI" id="CHEBI:456216"/>
        <dbReference type="EC" id="2.7.11.1"/>
    </reaction>
</comment>
<dbReference type="SMART" id="SM00220">
    <property type="entry name" value="S_TKc"/>
    <property type="match status" value="1"/>
</dbReference>
<keyword evidence="15" id="KW-1185">Reference proteome</keyword>
<dbReference type="InterPro" id="IPR008271">
    <property type="entry name" value="Ser/Thr_kinase_AS"/>
</dbReference>
<evidence type="ECO:0000256" key="5">
    <source>
        <dbReference type="ARBA" id="ARBA00022741"/>
    </source>
</evidence>
<evidence type="ECO:0000256" key="4">
    <source>
        <dbReference type="ARBA" id="ARBA00022679"/>
    </source>
</evidence>
<evidence type="ECO:0000256" key="10">
    <source>
        <dbReference type="ARBA" id="ARBA00047899"/>
    </source>
</evidence>
<dbReference type="GO" id="GO:0000422">
    <property type="term" value="P:autophagy of mitochondrion"/>
    <property type="evidence" value="ECO:0007669"/>
    <property type="project" value="TreeGrafter"/>
</dbReference>
<dbReference type="Pfam" id="PF00069">
    <property type="entry name" value="Pkinase"/>
    <property type="match status" value="1"/>
</dbReference>
<dbReference type="GO" id="GO:0061709">
    <property type="term" value="P:reticulophagy"/>
    <property type="evidence" value="ECO:0007669"/>
    <property type="project" value="TreeGrafter"/>
</dbReference>
<dbReference type="PANTHER" id="PTHR24348">
    <property type="entry name" value="SERINE/THREONINE-PROTEIN KINASE UNC-51-RELATED"/>
    <property type="match status" value="1"/>
</dbReference>
<evidence type="ECO:0000256" key="8">
    <source>
        <dbReference type="ARBA" id="ARBA00023006"/>
    </source>
</evidence>
<dbReference type="PROSITE" id="PS00108">
    <property type="entry name" value="PROTEIN_KINASE_ST"/>
    <property type="match status" value="1"/>
</dbReference>
<dbReference type="OrthoDB" id="4062651at2759"/>
<dbReference type="AlphaFoldDB" id="A0A6A6YZB5"/>
<protein>
    <recommendedName>
        <fullName evidence="2">non-specific serine/threonine protein kinase</fullName>
        <ecNumber evidence="2">2.7.11.1</ecNumber>
    </recommendedName>
    <alternativeName>
        <fullName evidence="9">Autophagy-related protein 1</fullName>
    </alternativeName>
</protein>
<dbReference type="InterPro" id="IPR045269">
    <property type="entry name" value="Atg1-like"/>
</dbReference>
<dbReference type="PANTHER" id="PTHR24348:SF22">
    <property type="entry name" value="NON-SPECIFIC SERINE_THREONINE PROTEIN KINASE"/>
    <property type="match status" value="1"/>
</dbReference>
<dbReference type="GeneID" id="54460151"/>
<keyword evidence="7" id="KW-0067">ATP-binding</keyword>
<evidence type="ECO:0000256" key="6">
    <source>
        <dbReference type="ARBA" id="ARBA00022777"/>
    </source>
</evidence>